<accession>A0A941IIP6</accession>
<dbReference type="PANTHER" id="PTHR11410">
    <property type="entry name" value="ATP SYNTHASE SUBUNIT A"/>
    <property type="match status" value="1"/>
</dbReference>
<dbReference type="RefSeq" id="WP_212516117.1">
    <property type="nucleotide sequence ID" value="NZ_JAGSOH010000002.1"/>
</dbReference>
<protein>
    <recommendedName>
        <fullName evidence="11 12">ATP synthase subunit a</fullName>
    </recommendedName>
    <alternativeName>
        <fullName evidence="11">ATP synthase F0 sector subunit a</fullName>
    </alternativeName>
    <alternativeName>
        <fullName evidence="11">F-ATPase subunit 6</fullName>
    </alternativeName>
</protein>
<evidence type="ECO:0000256" key="2">
    <source>
        <dbReference type="ARBA" id="ARBA00006810"/>
    </source>
</evidence>
<dbReference type="InterPro" id="IPR035908">
    <property type="entry name" value="F0_ATP_A_sf"/>
</dbReference>
<feature type="transmembrane region" description="Helical" evidence="11">
    <location>
        <begin position="205"/>
        <end position="225"/>
    </location>
</feature>
<keyword evidence="9 11" id="KW-0472">Membrane</keyword>
<keyword evidence="10 11" id="KW-0066">ATP synthesis</keyword>
<dbReference type="InterPro" id="IPR000568">
    <property type="entry name" value="ATP_synth_F0_asu"/>
</dbReference>
<comment type="function">
    <text evidence="11 12">Key component of the proton channel; it plays a direct role in the translocation of protons across the membrane.</text>
</comment>
<evidence type="ECO:0000256" key="7">
    <source>
        <dbReference type="ARBA" id="ARBA00022989"/>
    </source>
</evidence>
<evidence type="ECO:0000313" key="14">
    <source>
        <dbReference type="Proteomes" id="UP000676325"/>
    </source>
</evidence>
<evidence type="ECO:0000256" key="6">
    <source>
        <dbReference type="ARBA" id="ARBA00022781"/>
    </source>
</evidence>
<dbReference type="InterPro" id="IPR045083">
    <property type="entry name" value="ATP_synth_F0_asu_bact/mt"/>
</dbReference>
<sequence>MSTIASTVLLASSDCSATNSHAGTNCGFEAPSVTDFNLKAIFHIGSIGFYKPELLALISAGLVVWFFWAAFSKPKLVPRGIQNLGEMGYLFIRDQIARPMIGKTGDRFVPFLLGLFFFIWVMNLMEIIPVAQVPVTAFIAFPASLMLMVYITYWYQAIKNQGFFGFLKNVVPTGVPWPVLIILVPVEWLRVLVIQPFTLMVRLFANMFAGHLLLATFTIATWYLASATFSLIFAAGSAVMVVVLTAFEMLIQALQAYIFTMLTAQYVGEGVQAAH</sequence>
<evidence type="ECO:0000256" key="4">
    <source>
        <dbReference type="ARBA" id="ARBA00022547"/>
    </source>
</evidence>
<keyword evidence="3 11" id="KW-0813">Transport</keyword>
<keyword evidence="7 11" id="KW-1133">Transmembrane helix</keyword>
<keyword evidence="5 11" id="KW-0812">Transmembrane</keyword>
<gene>
    <name evidence="11 13" type="primary">atpB</name>
    <name evidence="13" type="ORF">KDK95_01505</name>
</gene>
<evidence type="ECO:0000256" key="8">
    <source>
        <dbReference type="ARBA" id="ARBA00023065"/>
    </source>
</evidence>
<keyword evidence="14" id="KW-1185">Reference proteome</keyword>
<dbReference type="Gene3D" id="1.20.120.220">
    <property type="entry name" value="ATP synthase, F0 complex, subunit A"/>
    <property type="match status" value="1"/>
</dbReference>
<dbReference type="CDD" id="cd00310">
    <property type="entry name" value="ATP-synt_Fo_a_6"/>
    <property type="match status" value="1"/>
</dbReference>
<feature type="transmembrane region" description="Helical" evidence="11">
    <location>
        <begin position="135"/>
        <end position="155"/>
    </location>
</feature>
<keyword evidence="11" id="KW-1003">Cell membrane</keyword>
<dbReference type="NCBIfam" id="TIGR01131">
    <property type="entry name" value="ATP_synt_6_or_A"/>
    <property type="match status" value="1"/>
</dbReference>
<dbReference type="HAMAP" id="MF_01393">
    <property type="entry name" value="ATP_synth_a_bact"/>
    <property type="match status" value="1"/>
</dbReference>
<feature type="transmembrane region" description="Helical" evidence="11">
    <location>
        <begin position="54"/>
        <end position="71"/>
    </location>
</feature>
<keyword evidence="4 11" id="KW-0138">CF(0)</keyword>
<reference evidence="13" key="1">
    <citation type="submission" date="2021-04" db="EMBL/GenBank/DDBJ databases">
        <title>Genome based classification of Actinospica acidithermotolerans sp. nov., an actinobacterium isolated from an Indonesian hot spring.</title>
        <authorList>
            <person name="Kusuma A.B."/>
            <person name="Putra K.E."/>
            <person name="Nafisah S."/>
            <person name="Loh J."/>
            <person name="Nouioui I."/>
            <person name="Goodfellow M."/>
        </authorList>
    </citation>
    <scope>NUCLEOTIDE SEQUENCE</scope>
    <source>
        <strain evidence="13">MGRD01-02</strain>
    </source>
</reference>
<evidence type="ECO:0000256" key="12">
    <source>
        <dbReference type="RuleBase" id="RU000483"/>
    </source>
</evidence>
<evidence type="ECO:0000256" key="10">
    <source>
        <dbReference type="ARBA" id="ARBA00023310"/>
    </source>
</evidence>
<evidence type="ECO:0000256" key="5">
    <source>
        <dbReference type="ARBA" id="ARBA00022692"/>
    </source>
</evidence>
<proteinExistence type="inferred from homology"/>
<dbReference type="GO" id="GO:0046933">
    <property type="term" value="F:proton-transporting ATP synthase activity, rotational mechanism"/>
    <property type="evidence" value="ECO:0007669"/>
    <property type="project" value="UniProtKB-UniRule"/>
</dbReference>
<feature type="transmembrane region" description="Helical" evidence="11">
    <location>
        <begin position="231"/>
        <end position="251"/>
    </location>
</feature>
<keyword evidence="8 11" id="KW-0406">Ion transport</keyword>
<dbReference type="GO" id="GO:0045259">
    <property type="term" value="C:proton-transporting ATP synthase complex"/>
    <property type="evidence" value="ECO:0007669"/>
    <property type="project" value="UniProtKB-KW"/>
</dbReference>
<dbReference type="SUPFAM" id="SSF81336">
    <property type="entry name" value="F1F0 ATP synthase subunit A"/>
    <property type="match status" value="1"/>
</dbReference>
<dbReference type="Pfam" id="PF00119">
    <property type="entry name" value="ATP-synt_A"/>
    <property type="match status" value="1"/>
</dbReference>
<evidence type="ECO:0000256" key="11">
    <source>
        <dbReference type="HAMAP-Rule" id="MF_01393"/>
    </source>
</evidence>
<evidence type="ECO:0000256" key="1">
    <source>
        <dbReference type="ARBA" id="ARBA00004141"/>
    </source>
</evidence>
<dbReference type="PRINTS" id="PR00123">
    <property type="entry name" value="ATPASEA"/>
</dbReference>
<comment type="caution">
    <text evidence="13">The sequence shown here is derived from an EMBL/GenBank/DDBJ whole genome shotgun (WGS) entry which is preliminary data.</text>
</comment>
<comment type="subcellular location">
    <subcellularLocation>
        <location evidence="11 12">Cell membrane</location>
        <topology evidence="11 12">Multi-pass membrane protein</topology>
    </subcellularLocation>
    <subcellularLocation>
        <location evidence="1">Membrane</location>
        <topology evidence="1">Multi-pass membrane protein</topology>
    </subcellularLocation>
</comment>
<name>A0A941IIP6_9ACTN</name>
<dbReference type="Proteomes" id="UP000676325">
    <property type="component" value="Unassembled WGS sequence"/>
</dbReference>
<feature type="transmembrane region" description="Helical" evidence="11">
    <location>
        <begin position="175"/>
        <end position="193"/>
    </location>
</feature>
<organism evidence="13 14">
    <name type="scientific">Actinospica acidithermotolerans</name>
    <dbReference type="NCBI Taxonomy" id="2828514"/>
    <lineage>
        <taxon>Bacteria</taxon>
        <taxon>Bacillati</taxon>
        <taxon>Actinomycetota</taxon>
        <taxon>Actinomycetes</taxon>
        <taxon>Catenulisporales</taxon>
        <taxon>Actinospicaceae</taxon>
        <taxon>Actinospica</taxon>
    </lineage>
</organism>
<dbReference type="GO" id="GO:0005886">
    <property type="term" value="C:plasma membrane"/>
    <property type="evidence" value="ECO:0007669"/>
    <property type="project" value="UniProtKB-SubCell"/>
</dbReference>
<evidence type="ECO:0000256" key="3">
    <source>
        <dbReference type="ARBA" id="ARBA00022448"/>
    </source>
</evidence>
<feature type="transmembrane region" description="Helical" evidence="11">
    <location>
        <begin position="108"/>
        <end position="128"/>
    </location>
</feature>
<dbReference type="PANTHER" id="PTHR11410:SF0">
    <property type="entry name" value="ATP SYNTHASE SUBUNIT A"/>
    <property type="match status" value="1"/>
</dbReference>
<evidence type="ECO:0000256" key="9">
    <source>
        <dbReference type="ARBA" id="ARBA00023136"/>
    </source>
</evidence>
<dbReference type="EMBL" id="JAGSOH010000002">
    <property type="protein sequence ID" value="MBR7824966.1"/>
    <property type="molecule type" value="Genomic_DNA"/>
</dbReference>
<comment type="similarity">
    <text evidence="2 11 12">Belongs to the ATPase A chain family.</text>
</comment>
<keyword evidence="6 11" id="KW-0375">Hydrogen ion transport</keyword>
<evidence type="ECO:0000313" key="13">
    <source>
        <dbReference type="EMBL" id="MBR7824966.1"/>
    </source>
</evidence>
<dbReference type="AlphaFoldDB" id="A0A941IIP6"/>